<dbReference type="GO" id="GO:0060612">
    <property type="term" value="P:adipose tissue development"/>
    <property type="evidence" value="ECO:0007669"/>
    <property type="project" value="Ensembl"/>
</dbReference>
<gene>
    <name evidence="4" type="primary">ABHD15</name>
</gene>
<feature type="signal peptide" evidence="3">
    <location>
        <begin position="1"/>
        <end position="22"/>
    </location>
</feature>
<dbReference type="ESTHER" id="pelsi-k7f9k7">
    <property type="family name" value="abh_upf0017"/>
</dbReference>
<evidence type="ECO:0000256" key="1">
    <source>
        <dbReference type="ARBA" id="ARBA00010884"/>
    </source>
</evidence>
<dbReference type="OMA" id="AWSHEAT"/>
<feature type="chain" id="PRO_5003903902" evidence="3">
    <location>
        <begin position="23"/>
        <end position="448"/>
    </location>
</feature>
<feature type="compositionally biased region" description="Low complexity" evidence="2">
    <location>
        <begin position="19"/>
        <end position="28"/>
    </location>
</feature>
<sequence>GAGMGMGLGVGALLVLAQQAAGGPNPGASTKHPPPPPPPHPPGGGGGPGENVIGEEGPSPGCCRLICKPSALARCLQRSLQRFAALPSGRWLWTNWPHLQTMIQLLLPTAHPPELARELLQLADGGLVALDWVIGAQGAGKKSRASPAFGPAPVLLVLPNAAGKVTRGMLHLCLQALEQGYQPFQSAEQGRFGNPREGHLIPPRPGPLEMPETLLKSCCRNCLESTSPARSEELATAMRAAAIGGGGGGAVSVPIPTVPRTLPATLWLQADLPQEPGQAVPLARYATALAEVVDTARLFRSRSLREFEETLFCQTKRHPVSWQGYWDRNDPLRDVDEVAVPVLCICSADDPVRGPPASTLPMELFHSSPYFFLLLTPHGGHCGFLKEGPCSWSHEVTLEYFRVVAEFFHAEERMKGLHRRRRGALQKREAASAACDLQIFSWQRCYTR</sequence>
<dbReference type="HOGENOM" id="CLU_032487_3_0_1"/>
<reference evidence="5" key="2">
    <citation type="journal article" date="2013" name="Nat. Genet.">
        <title>The draft genomes of soft-shell turtle and green sea turtle yield insights into the development and evolution of the turtle-specific body plan.</title>
        <authorList>
            <person name="Wang Z."/>
            <person name="Pascual-Anaya J."/>
            <person name="Zadissa A."/>
            <person name="Li W."/>
            <person name="Niimura Y."/>
            <person name="Huang Z."/>
            <person name="Li C."/>
            <person name="White S."/>
            <person name="Xiong Z."/>
            <person name="Fang D."/>
            <person name="Wang B."/>
            <person name="Ming Y."/>
            <person name="Chen Y."/>
            <person name="Zheng Y."/>
            <person name="Kuraku S."/>
            <person name="Pignatelli M."/>
            <person name="Herrero J."/>
            <person name="Beal K."/>
            <person name="Nozawa M."/>
            <person name="Li Q."/>
            <person name="Wang J."/>
            <person name="Zhang H."/>
            <person name="Yu L."/>
            <person name="Shigenobu S."/>
            <person name="Wang J."/>
            <person name="Liu J."/>
            <person name="Flicek P."/>
            <person name="Searle S."/>
            <person name="Wang J."/>
            <person name="Kuratani S."/>
            <person name="Yin Y."/>
            <person name="Aken B."/>
            <person name="Zhang G."/>
            <person name="Irie N."/>
        </authorList>
    </citation>
    <scope>NUCLEOTIDE SEQUENCE [LARGE SCALE GENOMIC DNA]</scope>
    <source>
        <strain evidence="5">Daiwa-1</strain>
    </source>
</reference>
<dbReference type="EMBL" id="AGCU01020536">
    <property type="status" value="NOT_ANNOTATED_CDS"/>
    <property type="molecule type" value="Genomic_DNA"/>
</dbReference>
<dbReference type="PANTHER" id="PTHR10794">
    <property type="entry name" value="ABHYDROLASE DOMAIN-CONTAINING PROTEIN"/>
    <property type="match status" value="1"/>
</dbReference>
<dbReference type="PANTHER" id="PTHR10794:SF39">
    <property type="entry name" value="PROTEIN ABHD15"/>
    <property type="match status" value="1"/>
</dbReference>
<dbReference type="Ensembl" id="ENSPSIT00000004743.1">
    <property type="protein sequence ID" value="ENSPSIP00000004717.1"/>
    <property type="gene ID" value="ENSPSIG00000004418.1"/>
</dbReference>
<feature type="compositionally biased region" description="Pro residues" evidence="2">
    <location>
        <begin position="32"/>
        <end position="42"/>
    </location>
</feature>
<dbReference type="SUPFAM" id="SSF53474">
    <property type="entry name" value="alpha/beta-Hydrolases"/>
    <property type="match status" value="1"/>
</dbReference>
<dbReference type="EMBL" id="AGCU01020537">
    <property type="status" value="NOT_ANNOTATED_CDS"/>
    <property type="molecule type" value="Genomic_DNA"/>
</dbReference>
<dbReference type="STRING" id="13735.ENSPSIP00000004717"/>
<dbReference type="AlphaFoldDB" id="K7F9K7"/>
<evidence type="ECO:0000256" key="2">
    <source>
        <dbReference type="SAM" id="MobiDB-lite"/>
    </source>
</evidence>
<dbReference type="Proteomes" id="UP000007267">
    <property type="component" value="Unassembled WGS sequence"/>
</dbReference>
<dbReference type="GO" id="GO:0047372">
    <property type="term" value="F:monoacylglycerol lipase activity"/>
    <property type="evidence" value="ECO:0007669"/>
    <property type="project" value="TreeGrafter"/>
</dbReference>
<dbReference type="EMBL" id="AGCU01020534">
    <property type="status" value="NOT_ANNOTATED_CDS"/>
    <property type="molecule type" value="Genomic_DNA"/>
</dbReference>
<keyword evidence="5" id="KW-1185">Reference proteome</keyword>
<dbReference type="GO" id="GO:0016042">
    <property type="term" value="P:lipid catabolic process"/>
    <property type="evidence" value="ECO:0007669"/>
    <property type="project" value="Ensembl"/>
</dbReference>
<organism evidence="4 5">
    <name type="scientific">Pelodiscus sinensis</name>
    <name type="common">Chinese softshell turtle</name>
    <name type="synonym">Trionyx sinensis</name>
    <dbReference type="NCBI Taxonomy" id="13735"/>
    <lineage>
        <taxon>Eukaryota</taxon>
        <taxon>Metazoa</taxon>
        <taxon>Chordata</taxon>
        <taxon>Craniata</taxon>
        <taxon>Vertebrata</taxon>
        <taxon>Euteleostomi</taxon>
        <taxon>Archelosauria</taxon>
        <taxon>Testudinata</taxon>
        <taxon>Testudines</taxon>
        <taxon>Cryptodira</taxon>
        <taxon>Trionychia</taxon>
        <taxon>Trionychidae</taxon>
        <taxon>Pelodiscus</taxon>
    </lineage>
</organism>
<feature type="region of interest" description="Disordered" evidence="2">
    <location>
        <begin position="19"/>
        <end position="55"/>
    </location>
</feature>
<evidence type="ECO:0000313" key="4">
    <source>
        <dbReference type="Ensembl" id="ENSPSIP00000004717.1"/>
    </source>
</evidence>
<dbReference type="Gene3D" id="3.40.50.1820">
    <property type="entry name" value="alpha/beta hydrolase"/>
    <property type="match status" value="1"/>
</dbReference>
<dbReference type="EMBL" id="AGCU01020535">
    <property type="status" value="NOT_ANNOTATED_CDS"/>
    <property type="molecule type" value="Genomic_DNA"/>
</dbReference>
<proteinExistence type="inferred from homology"/>
<keyword evidence="3" id="KW-0732">Signal</keyword>
<dbReference type="eggNOG" id="KOG1838">
    <property type="taxonomic scope" value="Eukaryota"/>
</dbReference>
<name>K7F9K7_PELSI</name>
<dbReference type="GeneTree" id="ENSGT00950000182902"/>
<evidence type="ECO:0000256" key="3">
    <source>
        <dbReference type="SAM" id="SignalP"/>
    </source>
</evidence>
<evidence type="ECO:0000313" key="5">
    <source>
        <dbReference type="Proteomes" id="UP000007267"/>
    </source>
</evidence>
<reference evidence="5" key="1">
    <citation type="submission" date="2011-10" db="EMBL/GenBank/DDBJ databases">
        <authorList>
            <consortium name="Soft-shell Turtle Genome Consortium"/>
        </authorList>
    </citation>
    <scope>NUCLEOTIDE SEQUENCE [LARGE SCALE GENOMIC DNA]</scope>
    <source>
        <strain evidence="5">Daiwa-1</strain>
    </source>
</reference>
<dbReference type="GO" id="GO:0034338">
    <property type="term" value="F:short-chain carboxylesterase activity"/>
    <property type="evidence" value="ECO:0007669"/>
    <property type="project" value="TreeGrafter"/>
</dbReference>
<protein>
    <submittedName>
        <fullName evidence="4">Abhydrolase domain containing 15</fullName>
    </submittedName>
</protein>
<dbReference type="EMBL" id="AGCU01020533">
    <property type="status" value="NOT_ANNOTATED_CDS"/>
    <property type="molecule type" value="Genomic_DNA"/>
</dbReference>
<dbReference type="InterPro" id="IPR050960">
    <property type="entry name" value="AB_hydrolase_4_sf"/>
</dbReference>
<comment type="similarity">
    <text evidence="1">Belongs to the AB hydrolase superfamily. AB hydrolase 4 family.</text>
</comment>
<dbReference type="InterPro" id="IPR029058">
    <property type="entry name" value="AB_hydrolase_fold"/>
</dbReference>
<accession>K7F9K7</accession>
<reference evidence="4" key="4">
    <citation type="submission" date="2025-09" db="UniProtKB">
        <authorList>
            <consortium name="Ensembl"/>
        </authorList>
    </citation>
    <scope>IDENTIFICATION</scope>
</reference>
<reference evidence="4" key="3">
    <citation type="submission" date="2025-08" db="UniProtKB">
        <authorList>
            <consortium name="Ensembl"/>
        </authorList>
    </citation>
    <scope>IDENTIFICATION</scope>
</reference>